<gene>
    <name evidence="3" type="ORF">Vretifemale_3469</name>
</gene>
<name>A0A8J4FG29_9CHLO</name>
<proteinExistence type="predicted"/>
<feature type="region of interest" description="Disordered" evidence="1">
    <location>
        <begin position="234"/>
        <end position="277"/>
    </location>
</feature>
<evidence type="ECO:0000313" key="3">
    <source>
        <dbReference type="EMBL" id="GIL73239.1"/>
    </source>
</evidence>
<evidence type="ECO:0000256" key="1">
    <source>
        <dbReference type="SAM" id="MobiDB-lite"/>
    </source>
</evidence>
<dbReference type="OrthoDB" id="424465at2759"/>
<dbReference type="GO" id="GO:0005634">
    <property type="term" value="C:nucleus"/>
    <property type="evidence" value="ECO:0007669"/>
    <property type="project" value="TreeGrafter"/>
</dbReference>
<accession>A0A8J4FG29</accession>
<reference evidence="3" key="1">
    <citation type="journal article" date="2021" name="Proc. Natl. Acad. Sci. U.S.A.">
        <title>Three genomes in the algal genus Volvox reveal the fate of a haploid sex-determining region after a transition to homothallism.</title>
        <authorList>
            <person name="Yamamoto K."/>
            <person name="Hamaji T."/>
            <person name="Kawai-Toyooka H."/>
            <person name="Matsuzaki R."/>
            <person name="Takahashi F."/>
            <person name="Nishimura Y."/>
            <person name="Kawachi M."/>
            <person name="Noguchi H."/>
            <person name="Minakuchi Y."/>
            <person name="Umen J.G."/>
            <person name="Toyoda A."/>
            <person name="Nozaki H."/>
        </authorList>
    </citation>
    <scope>NUCLEOTIDE SEQUENCE</scope>
    <source>
        <strain evidence="3">NIES-3786</strain>
    </source>
</reference>
<dbReference type="EMBL" id="BNCP01000004">
    <property type="protein sequence ID" value="GIL73239.1"/>
    <property type="molecule type" value="Genomic_DNA"/>
</dbReference>
<dbReference type="PANTHER" id="PTHR12480">
    <property type="entry name" value="ARGININE DEMETHYLASE AND LYSYL-HYDROXYLASE JMJD"/>
    <property type="match status" value="1"/>
</dbReference>
<dbReference type="PANTHER" id="PTHR12480:SF6">
    <property type="entry name" value="2-OXOGLUTARATE AND IRON-DEPENDENT OXYGENASE JMJD4"/>
    <property type="match status" value="1"/>
</dbReference>
<sequence>MEPPQSPPLMSPNLALELLQKPPAPIPKTDPLLFGRSWLLKQVPPEVVIHGGDNYEQQSRSPSPEGGQERQQHGSALLEPPASVTSRRLRAGLQSSAASYKQLPSHAAADLSYDDFVRRYMEPNQPVVIRGATSGWRAAAEWRAPDGRLRLEELGRLAGHCRVCATDTSNQDDGCGVVRPMLLSEYLDWWTSRATVSQQQQQQQQGQRQGHLQLSEDKEDPVGNLMVMASELLGNADAPPGRGDEGSGAGLEGQCGQQQPFTQAEAPGDPVVRPQGYGCESVPAAAQPLSSARDRIAGPVAGRGSRDLFPLQKQSCSSAAGDQGLMYLKDWHFVAEFPDYGAYRLPIFFADDWLNTYYDHLTNQALRGGKAATGNPPTLCGDNHSAIDVAVFPAAATPNAIAMGEAVAAEGAAQGDGAFPGRLSEANAAGSPPAFTSDYRFCYLGPAGTWTPLHSDVLRSHSWSANVCGRKRWLMLHPRYTHLLYDSHVLRMAPHLELDRVRSSCDPRDFPGLEEARRHAFEFIQASPLEQYREEGVIGLPGGS</sequence>
<dbReference type="GO" id="GO:0016706">
    <property type="term" value="F:2-oxoglutarate-dependent dioxygenase activity"/>
    <property type="evidence" value="ECO:0007669"/>
    <property type="project" value="TreeGrafter"/>
</dbReference>
<dbReference type="AlphaFoldDB" id="A0A8J4FG29"/>
<comment type="caution">
    <text evidence="3">The sequence shown here is derived from an EMBL/GenBank/DDBJ whole genome shotgun (WGS) entry which is preliminary data.</text>
</comment>
<dbReference type="GO" id="GO:0045905">
    <property type="term" value="P:positive regulation of translational termination"/>
    <property type="evidence" value="ECO:0007669"/>
    <property type="project" value="TreeGrafter"/>
</dbReference>
<feature type="compositionally biased region" description="Low complexity" evidence="1">
    <location>
        <begin position="198"/>
        <end position="210"/>
    </location>
</feature>
<dbReference type="InterPro" id="IPR003347">
    <property type="entry name" value="JmjC_dom"/>
</dbReference>
<dbReference type="InterPro" id="IPR050910">
    <property type="entry name" value="JMJD6_ArgDemeth/LysHydrox"/>
</dbReference>
<dbReference type="Gene3D" id="2.60.120.650">
    <property type="entry name" value="Cupin"/>
    <property type="match status" value="2"/>
</dbReference>
<keyword evidence="4" id="KW-1185">Reference proteome</keyword>
<dbReference type="PROSITE" id="PS51184">
    <property type="entry name" value="JMJC"/>
    <property type="match status" value="1"/>
</dbReference>
<dbReference type="Proteomes" id="UP000747110">
    <property type="component" value="Unassembled WGS sequence"/>
</dbReference>
<dbReference type="GO" id="GO:0005737">
    <property type="term" value="C:cytoplasm"/>
    <property type="evidence" value="ECO:0007669"/>
    <property type="project" value="TreeGrafter"/>
</dbReference>
<dbReference type="GO" id="GO:0043565">
    <property type="term" value="F:sequence-specific DNA binding"/>
    <property type="evidence" value="ECO:0007669"/>
    <property type="project" value="TreeGrafter"/>
</dbReference>
<evidence type="ECO:0000259" key="2">
    <source>
        <dbReference type="PROSITE" id="PS51184"/>
    </source>
</evidence>
<evidence type="ECO:0000313" key="4">
    <source>
        <dbReference type="Proteomes" id="UP000747110"/>
    </source>
</evidence>
<feature type="domain" description="JmjC" evidence="2">
    <location>
        <begin position="420"/>
        <end position="544"/>
    </location>
</feature>
<feature type="region of interest" description="Disordered" evidence="1">
    <location>
        <begin position="52"/>
        <end position="82"/>
    </location>
</feature>
<feature type="region of interest" description="Disordered" evidence="1">
    <location>
        <begin position="198"/>
        <end position="220"/>
    </location>
</feature>
<organism evidence="3 4">
    <name type="scientific">Volvox reticuliferus</name>
    <dbReference type="NCBI Taxonomy" id="1737510"/>
    <lineage>
        <taxon>Eukaryota</taxon>
        <taxon>Viridiplantae</taxon>
        <taxon>Chlorophyta</taxon>
        <taxon>core chlorophytes</taxon>
        <taxon>Chlorophyceae</taxon>
        <taxon>CS clade</taxon>
        <taxon>Chlamydomonadales</taxon>
        <taxon>Volvocaceae</taxon>
        <taxon>Volvox</taxon>
    </lineage>
</organism>
<dbReference type="SUPFAM" id="SSF51197">
    <property type="entry name" value="Clavaminate synthase-like"/>
    <property type="match status" value="1"/>
</dbReference>
<protein>
    <recommendedName>
        <fullName evidence="2">JmjC domain-containing protein</fullName>
    </recommendedName>
</protein>